<feature type="site" description="Interaction with DNA" evidence="8">
    <location>
        <position position="327"/>
    </location>
</feature>
<feature type="active site" description="O-(5'-phospho-DNA)-tyrosine intermediate" evidence="8">
    <location>
        <position position="325"/>
    </location>
</feature>
<dbReference type="Pfam" id="PF01131">
    <property type="entry name" value="Topoisom_bac"/>
    <property type="match status" value="1"/>
</dbReference>
<dbReference type="Gene3D" id="2.70.20.10">
    <property type="entry name" value="Topoisomerase I, domain 3"/>
    <property type="match status" value="1"/>
</dbReference>
<dbReference type="InterPro" id="IPR034149">
    <property type="entry name" value="TOPRIM_TopoI"/>
</dbReference>
<dbReference type="Proteomes" id="UP000547973">
    <property type="component" value="Unassembled WGS sequence"/>
</dbReference>
<dbReference type="PROSITE" id="PS00396">
    <property type="entry name" value="TOPO_IA_1"/>
    <property type="match status" value="1"/>
</dbReference>
<dbReference type="InterPro" id="IPR003602">
    <property type="entry name" value="Topo_IA_DNA-bd_dom"/>
</dbReference>
<feature type="site" description="Interaction with DNA" evidence="8">
    <location>
        <position position="155"/>
    </location>
</feature>
<feature type="compositionally biased region" description="Basic residues" evidence="9">
    <location>
        <begin position="866"/>
        <end position="896"/>
    </location>
</feature>
<feature type="site" description="Interaction with DNA" evidence="8">
    <location>
        <position position="151"/>
    </location>
</feature>
<dbReference type="GO" id="GO:0003677">
    <property type="term" value="F:DNA binding"/>
    <property type="evidence" value="ECO:0007669"/>
    <property type="project" value="UniProtKB-KW"/>
</dbReference>
<dbReference type="Pfam" id="PF01751">
    <property type="entry name" value="Toprim"/>
    <property type="match status" value="1"/>
</dbReference>
<evidence type="ECO:0000256" key="1">
    <source>
        <dbReference type="ARBA" id="ARBA00000213"/>
    </source>
</evidence>
<evidence type="ECO:0000256" key="8">
    <source>
        <dbReference type="HAMAP-Rule" id="MF_00952"/>
    </source>
</evidence>
<dbReference type="SMART" id="SM00437">
    <property type="entry name" value="TOP1Ac"/>
    <property type="match status" value="1"/>
</dbReference>
<dbReference type="NCBIfam" id="TIGR01051">
    <property type="entry name" value="topA_bact"/>
    <property type="match status" value="1"/>
</dbReference>
<dbReference type="InterPro" id="IPR023406">
    <property type="entry name" value="Topo_IA_AS"/>
</dbReference>
<dbReference type="EMBL" id="JACBZO010000001">
    <property type="protein sequence ID" value="NYI40293.1"/>
    <property type="molecule type" value="Genomic_DNA"/>
</dbReference>
<dbReference type="SUPFAM" id="SSF56712">
    <property type="entry name" value="Prokaryotic type I DNA topoisomerase"/>
    <property type="match status" value="1"/>
</dbReference>
<comment type="subunit">
    <text evidence="8">Monomer.</text>
</comment>
<dbReference type="SMART" id="SM00436">
    <property type="entry name" value="TOP1Bc"/>
    <property type="match status" value="1"/>
</dbReference>
<keyword evidence="13" id="KW-1185">Reference proteome</keyword>
<dbReference type="EC" id="5.6.2.1" evidence="8"/>
<feature type="region of interest" description="Disordered" evidence="9">
    <location>
        <begin position="862"/>
        <end position="896"/>
    </location>
</feature>
<evidence type="ECO:0000256" key="9">
    <source>
        <dbReference type="SAM" id="MobiDB-lite"/>
    </source>
</evidence>
<feature type="region of interest" description="Interaction with DNA" evidence="8">
    <location>
        <begin position="175"/>
        <end position="180"/>
    </location>
</feature>
<reference evidence="12 13" key="1">
    <citation type="submission" date="2020-07" db="EMBL/GenBank/DDBJ databases">
        <title>Sequencing the genomes of 1000 actinobacteria strains.</title>
        <authorList>
            <person name="Klenk H.-P."/>
        </authorList>
    </citation>
    <scope>NUCLEOTIDE SEQUENCE [LARGE SCALE GENOMIC DNA]</scope>
    <source>
        <strain evidence="12 13">DSM 19970</strain>
    </source>
</reference>
<dbReference type="AlphaFoldDB" id="A0A7Y9Z956"/>
<feature type="site" description="Interaction with DNA" evidence="8">
    <location>
        <position position="160"/>
    </location>
</feature>
<dbReference type="GO" id="GO:0006265">
    <property type="term" value="P:DNA topological change"/>
    <property type="evidence" value="ECO:0007669"/>
    <property type="project" value="UniProtKB-UniRule"/>
</dbReference>
<dbReference type="InterPro" id="IPR006171">
    <property type="entry name" value="TOPRIM_dom"/>
</dbReference>
<evidence type="ECO:0000256" key="2">
    <source>
        <dbReference type="ARBA" id="ARBA00009446"/>
    </source>
</evidence>
<dbReference type="CDD" id="cd00186">
    <property type="entry name" value="TOP1Ac"/>
    <property type="match status" value="1"/>
</dbReference>
<keyword evidence="6 8" id="KW-0238">DNA-binding</keyword>
<dbReference type="InterPro" id="IPR013825">
    <property type="entry name" value="Topo_IA_cen_sub2"/>
</dbReference>
<dbReference type="HAMAP" id="MF_00952">
    <property type="entry name" value="Topoisom_1_prok"/>
    <property type="match status" value="1"/>
</dbReference>
<keyword evidence="3" id="KW-0479">Metal-binding</keyword>
<feature type="site" description="Interaction with DNA" evidence="8">
    <location>
        <position position="152"/>
    </location>
</feature>
<dbReference type="InterPro" id="IPR028612">
    <property type="entry name" value="Topoisom_1_IA"/>
</dbReference>
<keyword evidence="4" id="KW-0460">Magnesium</keyword>
<dbReference type="InterPro" id="IPR003601">
    <property type="entry name" value="Topo_IA_2"/>
</dbReference>
<comment type="caution">
    <text evidence="12">The sequence shown here is derived from an EMBL/GenBank/DDBJ whole genome shotgun (WGS) entry which is preliminary data.</text>
</comment>
<evidence type="ECO:0000256" key="3">
    <source>
        <dbReference type="ARBA" id="ARBA00022723"/>
    </source>
</evidence>
<name>A0A7Y9Z956_9MICO</name>
<evidence type="ECO:0000256" key="4">
    <source>
        <dbReference type="ARBA" id="ARBA00022842"/>
    </source>
</evidence>
<dbReference type="PROSITE" id="PS52039">
    <property type="entry name" value="TOPO_IA_2"/>
    <property type="match status" value="1"/>
</dbReference>
<dbReference type="CDD" id="cd03363">
    <property type="entry name" value="TOPRIM_TopoIA_TopoI"/>
    <property type="match status" value="1"/>
</dbReference>
<feature type="domain" description="Topo IA-type catalytic" evidence="11">
    <location>
        <begin position="141"/>
        <end position="601"/>
    </location>
</feature>
<evidence type="ECO:0000313" key="13">
    <source>
        <dbReference type="Proteomes" id="UP000547973"/>
    </source>
</evidence>
<dbReference type="Gene3D" id="1.10.290.10">
    <property type="entry name" value="Topoisomerase I, domain 4"/>
    <property type="match status" value="1"/>
</dbReference>
<organism evidence="12 13">
    <name type="scientific">Demequina lutea</name>
    <dbReference type="NCBI Taxonomy" id="431489"/>
    <lineage>
        <taxon>Bacteria</taxon>
        <taxon>Bacillati</taxon>
        <taxon>Actinomycetota</taxon>
        <taxon>Actinomycetes</taxon>
        <taxon>Micrococcales</taxon>
        <taxon>Demequinaceae</taxon>
        <taxon>Demequina</taxon>
    </lineage>
</organism>
<sequence length="896" mass="97618">MAHKLVIVESPTKSRTIGGYLGDEYEVVSSVGHIRDLPQPSELPADKREGGIGKFAVDVDNGFEPYYVVSPEKKKVVAEIRAKLKNATEVYLATDEDREGEAIAWHLLEVLSPKVPIKRLAFHEITKEGIMRAMEHPREVDMELVQAQEARRVLDRLYGYEVSPVLWRKVASGLSAGRVQSIALRLVVDRERERMAFQAAEYWDLTATFAATSGADEGRKFTARLATVDGKRVASGKDFDDRGALTSDAAKVTHLTAGAAAALAAGLADAAFAVSGVDSKPYKRRPAAPFITSTLIQEASRKLRLGARESMRVAQGLYERGYITYMRTDSPTLSGEAVRAARKQAIELYGSDSVPSAARVYSSKDDSAQEAHEAIRPAGDTFRTPESVRAELRGQEFRMYELIWKRTVASQMADAAGTTSTVRIGAKSANGHAVEFSASGTIITFPGFLAAYEESREKDRYEDDEAKVADEKEARLPQLAEGQAVAADGLEPLTHATTPPPRFTQGSMIKELEDRKFGRPSTYASTVDLIVARGYVRVANQTLIPTWIAFSIVGLMEQHFGWLIDYDFTADMEEGLDLIATGKADRTEWLSTFYFGKDGATEGRDEGLKKLVENLGDIDARAINTFPVGEGISLRVGRYGPYVEREVDGEMQRASVPEDMAPDELTVAVSEELFANQGGDERELGVHPESKLQVVAKAGRFGPYVTEVLPEGSKDKPRTASLFTSMQLETVTLADAVVLMSLPRVVGADPADGAEITAQNGRYGPYLKKGTDSRTLDSEDLLLDITLEQALAIYAEPKRGRGRPVAPPLAEYGVDPVSEKPIVAKSGRFGDYITDGTTNVTIPRGDTVETLTAERAVELLADKRAKGPAKKPARRVAAKKPAAKKAPAKKAAPKKK</sequence>
<gene>
    <name evidence="8" type="primary">topA</name>
    <name evidence="12" type="ORF">BKA03_000412</name>
</gene>
<feature type="domain" description="Toprim" evidence="10">
    <location>
        <begin position="3"/>
        <end position="126"/>
    </location>
</feature>
<keyword evidence="7 8" id="KW-0413">Isomerase</keyword>
<dbReference type="InterPro" id="IPR025589">
    <property type="entry name" value="Toprim_C_rpt"/>
</dbReference>
<dbReference type="PANTHER" id="PTHR42785">
    <property type="entry name" value="DNA TOPOISOMERASE, TYPE IA, CORE"/>
    <property type="match status" value="1"/>
</dbReference>
<dbReference type="Gene3D" id="3.40.50.140">
    <property type="match status" value="1"/>
</dbReference>
<dbReference type="GO" id="GO:0003917">
    <property type="term" value="F:DNA topoisomerase type I (single strand cut, ATP-independent) activity"/>
    <property type="evidence" value="ECO:0007669"/>
    <property type="project" value="UniProtKB-UniRule"/>
</dbReference>
<feature type="site" description="Interaction with DNA" evidence="8">
    <location>
        <position position="33"/>
    </location>
</feature>
<accession>A0A7Y9Z956</accession>
<feature type="site" description="Interaction with DNA" evidence="8">
    <location>
        <position position="167"/>
    </location>
</feature>
<dbReference type="InterPro" id="IPR005733">
    <property type="entry name" value="TopoI_bac-type"/>
</dbReference>
<dbReference type="OrthoDB" id="9804262at2"/>
<evidence type="ECO:0000259" key="11">
    <source>
        <dbReference type="PROSITE" id="PS52039"/>
    </source>
</evidence>
<comment type="function">
    <text evidence="8">Releases the supercoiling and torsional tension of DNA, which is introduced during the DNA replication and transcription, by transiently cleaving and rejoining one strand of the DNA duplex. Introduces a single-strand break via transesterification at a target site in duplex DNA. The scissile phosphodiester is attacked by the catalytic tyrosine of the enzyme, resulting in the formation of a DNA-(5'-phosphotyrosyl)-enzyme intermediate and the expulsion of a 3'-OH DNA strand. The free DNA strand then undergoes passage around the unbroken strand, thus removing DNA supercoils. Finally, in the religation step, the DNA 3'-OH attacks the covalent intermediate to expel the active-site tyrosine and restore the DNA phosphodiester backbone.</text>
</comment>
<evidence type="ECO:0000256" key="7">
    <source>
        <dbReference type="ARBA" id="ARBA00023235"/>
    </source>
</evidence>
<dbReference type="InterPro" id="IPR023405">
    <property type="entry name" value="Topo_IA_core_domain"/>
</dbReference>
<dbReference type="PRINTS" id="PR00417">
    <property type="entry name" value="PRTPISMRASEI"/>
</dbReference>
<dbReference type="InterPro" id="IPR000380">
    <property type="entry name" value="Topo_IA"/>
</dbReference>
<protein>
    <recommendedName>
        <fullName evidence="8">DNA topoisomerase 1</fullName>
        <ecNumber evidence="8">5.6.2.1</ecNumber>
    </recommendedName>
    <alternativeName>
        <fullName evidence="8">DNA topoisomerase I</fullName>
    </alternativeName>
</protein>
<comment type="similarity">
    <text evidence="2 8">Belongs to the type IA topoisomerase family.</text>
</comment>
<evidence type="ECO:0000313" key="12">
    <source>
        <dbReference type="EMBL" id="NYI40293.1"/>
    </source>
</evidence>
<evidence type="ECO:0000256" key="5">
    <source>
        <dbReference type="ARBA" id="ARBA00023029"/>
    </source>
</evidence>
<dbReference type="PANTHER" id="PTHR42785:SF1">
    <property type="entry name" value="DNA TOPOISOMERASE"/>
    <property type="match status" value="1"/>
</dbReference>
<dbReference type="Gene3D" id="1.10.460.10">
    <property type="entry name" value="Topoisomerase I, domain 2"/>
    <property type="match status" value="1"/>
</dbReference>
<proteinExistence type="inferred from homology"/>
<dbReference type="InterPro" id="IPR013824">
    <property type="entry name" value="Topo_IA_cen_sub1"/>
</dbReference>
<dbReference type="InterPro" id="IPR013826">
    <property type="entry name" value="Topo_IA_cen_sub3"/>
</dbReference>
<dbReference type="PROSITE" id="PS50880">
    <property type="entry name" value="TOPRIM"/>
    <property type="match status" value="1"/>
</dbReference>
<evidence type="ECO:0000256" key="6">
    <source>
        <dbReference type="ARBA" id="ARBA00023125"/>
    </source>
</evidence>
<feature type="site" description="Interaction with DNA" evidence="8">
    <location>
        <position position="533"/>
    </location>
</feature>
<dbReference type="Pfam" id="PF13368">
    <property type="entry name" value="Toprim_C_rpt"/>
    <property type="match status" value="4"/>
</dbReference>
<comment type="catalytic activity">
    <reaction evidence="1 8">
        <text>ATP-independent breakage of single-stranded DNA, followed by passage and rejoining.</text>
        <dbReference type="EC" id="5.6.2.1"/>
    </reaction>
</comment>
<keyword evidence="5 8" id="KW-0799">Topoisomerase</keyword>
<evidence type="ECO:0000259" key="10">
    <source>
        <dbReference type="PROSITE" id="PS50880"/>
    </source>
</evidence>
<dbReference type="GO" id="GO:0046872">
    <property type="term" value="F:metal ion binding"/>
    <property type="evidence" value="ECO:0007669"/>
    <property type="project" value="UniProtKB-KW"/>
</dbReference>
<dbReference type="InterPro" id="IPR013497">
    <property type="entry name" value="Topo_IA_cen"/>
</dbReference>
<dbReference type="RefSeq" id="WP_062074728.1">
    <property type="nucleotide sequence ID" value="NZ_BBRC01000004.1"/>
</dbReference>
<dbReference type="SMART" id="SM00493">
    <property type="entry name" value="TOPRIM"/>
    <property type="match status" value="1"/>
</dbReference>